<dbReference type="EMBL" id="KQ978415">
    <property type="protein sequence ID" value="KYM94081.1"/>
    <property type="molecule type" value="Genomic_DNA"/>
</dbReference>
<reference evidence="1 2" key="1">
    <citation type="submission" date="2016-03" db="EMBL/GenBank/DDBJ databases">
        <title>Cyphomyrmex costatus WGS genome.</title>
        <authorList>
            <person name="Nygaard S."/>
            <person name="Hu H."/>
            <person name="Boomsma J."/>
            <person name="Zhang G."/>
        </authorList>
    </citation>
    <scope>NUCLEOTIDE SEQUENCE [LARGE SCALE GENOMIC DNA]</scope>
    <source>
        <strain evidence="1">MS0001</strain>
        <tissue evidence="1">Whole body</tissue>
    </source>
</reference>
<sequence>MSSNMNGVLIEVSTEGCFSHKTLSLMVCVFEIIGQSQDCDAKFSYAIIDTYIYIHVQPCDKKSIRKKATERDLKSGKLCRNSVRRFQSSAQHSSLRAFPPVRQIAGRKGNGANSGAHTQSARAYIHTHTQIHTHNHTHIT</sequence>
<evidence type="ECO:0000313" key="2">
    <source>
        <dbReference type="Proteomes" id="UP000078542"/>
    </source>
</evidence>
<dbReference type="Proteomes" id="UP000078542">
    <property type="component" value="Unassembled WGS sequence"/>
</dbReference>
<dbReference type="AlphaFoldDB" id="A0A151I7H7"/>
<proteinExistence type="predicted"/>
<name>A0A151I7H7_9HYME</name>
<protein>
    <submittedName>
        <fullName evidence="1">Uncharacterized protein</fullName>
    </submittedName>
</protein>
<accession>A0A151I7H7</accession>
<gene>
    <name evidence="1" type="ORF">ALC62_15308</name>
</gene>
<organism evidence="1 2">
    <name type="scientific">Cyphomyrmex costatus</name>
    <dbReference type="NCBI Taxonomy" id="456900"/>
    <lineage>
        <taxon>Eukaryota</taxon>
        <taxon>Metazoa</taxon>
        <taxon>Ecdysozoa</taxon>
        <taxon>Arthropoda</taxon>
        <taxon>Hexapoda</taxon>
        <taxon>Insecta</taxon>
        <taxon>Pterygota</taxon>
        <taxon>Neoptera</taxon>
        <taxon>Endopterygota</taxon>
        <taxon>Hymenoptera</taxon>
        <taxon>Apocrita</taxon>
        <taxon>Aculeata</taxon>
        <taxon>Formicoidea</taxon>
        <taxon>Formicidae</taxon>
        <taxon>Myrmicinae</taxon>
        <taxon>Cyphomyrmex</taxon>
    </lineage>
</organism>
<evidence type="ECO:0000313" key="1">
    <source>
        <dbReference type="EMBL" id="KYM94081.1"/>
    </source>
</evidence>
<keyword evidence="2" id="KW-1185">Reference proteome</keyword>